<evidence type="ECO:0000256" key="2">
    <source>
        <dbReference type="SAM" id="Phobius"/>
    </source>
</evidence>
<keyword evidence="2" id="KW-0472">Membrane</keyword>
<comment type="caution">
    <text evidence="3">The sequence shown here is derived from an EMBL/GenBank/DDBJ whole genome shotgun (WGS) entry which is preliminary data.</text>
</comment>
<feature type="region of interest" description="Disordered" evidence="1">
    <location>
        <begin position="848"/>
        <end position="878"/>
    </location>
</feature>
<accession>A0A7X1G4S1</accession>
<dbReference type="EMBL" id="JACMYH010000001">
    <property type="protein sequence ID" value="MBC2677724.1"/>
    <property type="molecule type" value="Genomic_DNA"/>
</dbReference>
<sequence length="878" mass="94642">MTDTLQPATSTDPVAPQTSPELTFDALIAIAKSIAQQQPKPLPIENPATREMIELQEKLHDASVLRTEEAPSLDQVRTIERDPSNPDVLMVYKHDDSVVVVTRELTPEAFDTLDDMGKTLDGIKTSEDEGYQQVKDNPFTDADIDGATIGVKDEVGPGLVRAEVFDADGGSRKVIVSKESNPQLYERFVAVDEGRRNDDGKIDDARKEADLPAMSELDAGNLETGTVDPNDANRKLTVSEQTWQNLIAQWKTGVEDGSIGKDDDRAKLYTALRAQAASDGGLDMVVLDMSMGQSTAKVSGDDLSSIIDRVKVDERTAELFGAESVQKDFQAQQAKSLDALPDKTAVREKLESMAFSEDYSRYIADLKNSGKEGLAEADISKTYAALAAFDPEKAAQFSQHMMIDATTMDLDKLLADPSGINDQNTALATQDTIKTLLTALKKGGVDIPRRTVETERFVQEFLGNKQTAKTFASALKELGATFSQNGTVTQTDIEKVMGKDVYKTLGEGAHGSMLRTLSELNGNGVLGSAGGLISLASGIYQLVGKGGSLADTPEERLAIAKDMVSVLGAGQHFVNLGSNIVDSVRGTQVNQMLGLDKSLPQIFGKDQPQGGGRPFSVVEGDLKKLFEDFNAAVDAAPIDDKKKLAEKLNLSEDNMKTLTEGFRDGFAKNPGLNGSTPSTRAVSAFLRIMDAGANTFTGVADLVLGGLKIKSGLNSNDQTVVAQGAITVAAGAFNVAGGGAQMAALVGSNVARALTGPLLWAGAALTLALTPFLIVEDIKHNNRMDDHRDDLQGLFADLSEQGLLTEDGDKRFEFLDTYMYNYGQRDAPDDKSIFEYRDGEYEFYAEEGHLPEEGFDDVKHDDYKGDGENLDTRLDRVG</sequence>
<organism evidence="3 4">
    <name type="scientific">Pseudomonas baltica</name>
    <dbReference type="NCBI Taxonomy" id="2762576"/>
    <lineage>
        <taxon>Bacteria</taxon>
        <taxon>Pseudomonadati</taxon>
        <taxon>Pseudomonadota</taxon>
        <taxon>Gammaproteobacteria</taxon>
        <taxon>Pseudomonadales</taxon>
        <taxon>Pseudomonadaceae</taxon>
        <taxon>Pseudomonas</taxon>
    </lineage>
</organism>
<keyword evidence="2" id="KW-0812">Transmembrane</keyword>
<evidence type="ECO:0000256" key="1">
    <source>
        <dbReference type="SAM" id="MobiDB-lite"/>
    </source>
</evidence>
<feature type="transmembrane region" description="Helical" evidence="2">
    <location>
        <begin position="758"/>
        <end position="775"/>
    </location>
</feature>
<evidence type="ECO:0000313" key="4">
    <source>
        <dbReference type="Proteomes" id="UP000546173"/>
    </source>
</evidence>
<keyword evidence="4" id="KW-1185">Reference proteome</keyword>
<reference evidence="3 4" key="1">
    <citation type="submission" date="2020-08" db="EMBL/GenBank/DDBJ databases">
        <title>Pseudomonas sp. nov.</title>
        <authorList>
            <person name="Gieschler S."/>
            <person name="Fiedler G."/>
            <person name="Brinks E."/>
            <person name="Boehnlein C."/>
            <person name="Franz C.M.A.P."/>
            <person name="Kabisch J."/>
        </authorList>
    </citation>
    <scope>NUCLEOTIDE SEQUENCE [LARGE SCALE GENOMIC DNA]</scope>
    <source>
        <strain evidence="3 4">MBT-2</strain>
    </source>
</reference>
<gene>
    <name evidence="3" type="ORF">H7993_04890</name>
</gene>
<protein>
    <submittedName>
        <fullName evidence="3">Uncharacterized protein</fullName>
    </submittedName>
</protein>
<proteinExistence type="predicted"/>
<dbReference type="AlphaFoldDB" id="A0A7X1G4S1"/>
<name>A0A7X1G4S1_9PSED</name>
<dbReference type="Proteomes" id="UP000546173">
    <property type="component" value="Unassembled WGS sequence"/>
</dbReference>
<dbReference type="RefSeq" id="WP_185793650.1">
    <property type="nucleotide sequence ID" value="NZ_JACMYH010000001.1"/>
</dbReference>
<evidence type="ECO:0000313" key="3">
    <source>
        <dbReference type="EMBL" id="MBC2677724.1"/>
    </source>
</evidence>
<keyword evidence="2" id="KW-1133">Transmembrane helix</keyword>